<feature type="chain" id="PRO_5011763561" description="Carboxypeptidase regulatory-like domain-containing protein" evidence="1">
    <location>
        <begin position="18"/>
        <end position="311"/>
    </location>
</feature>
<keyword evidence="3" id="KW-1185">Reference proteome</keyword>
<dbReference type="Proteomes" id="UP000199648">
    <property type="component" value="Unassembled WGS sequence"/>
</dbReference>
<dbReference type="EMBL" id="FMWD01000005">
    <property type="protein sequence ID" value="SCZ59866.1"/>
    <property type="molecule type" value="Genomic_DNA"/>
</dbReference>
<protein>
    <recommendedName>
        <fullName evidence="4">Carboxypeptidase regulatory-like domain-containing protein</fullName>
    </recommendedName>
</protein>
<sequence length="311" mass="35166">MRWFALLLLLVVSSSFAFSPPLTNIKVKVVDESGVPVSDARVGATYYGAIDFDSDVEITDEEGVATVSGRSVYAVPFSVSKPGYYPGGKKVMPWEAVNGKEVFRDREVTIMLREKRNPIPLYAIKYSGEIPVAEKWIGFDLQKADWVSPYGNGVIGDFLFRYEGAFRNIDDAYGELRVRFSNEDDGAKTIKYIYPDSLFKVPYEAPVLGYDIKEKLWKQGFGLKRAVKPSRIKKYFFRIRTTQDEDGNVGNALYGKMYGDVRFSLRSVRGGVSRVEFTYYLNSVENDRNLEFALGQSLFGDLGNDNQVREP</sequence>
<accession>A0A1G5QE47</accession>
<evidence type="ECO:0008006" key="4">
    <source>
        <dbReference type="Google" id="ProtNLM"/>
    </source>
</evidence>
<evidence type="ECO:0000256" key="1">
    <source>
        <dbReference type="SAM" id="SignalP"/>
    </source>
</evidence>
<evidence type="ECO:0000313" key="2">
    <source>
        <dbReference type="EMBL" id="SCZ59866.1"/>
    </source>
</evidence>
<reference evidence="2 3" key="1">
    <citation type="submission" date="2016-10" db="EMBL/GenBank/DDBJ databases">
        <authorList>
            <person name="de Groot N.N."/>
        </authorList>
    </citation>
    <scope>NUCLEOTIDE SEQUENCE [LARGE SCALE GENOMIC DNA]</scope>
    <source>
        <strain evidence="2 3">HLD2</strain>
    </source>
</reference>
<feature type="signal peptide" evidence="1">
    <location>
        <begin position="1"/>
        <end position="17"/>
    </location>
</feature>
<name>A0A1G5QE47_9GAMM</name>
<organism evidence="2 3">
    <name type="scientific">Thiohalomonas denitrificans</name>
    <dbReference type="NCBI Taxonomy" id="415747"/>
    <lineage>
        <taxon>Bacteria</taxon>
        <taxon>Pseudomonadati</taxon>
        <taxon>Pseudomonadota</taxon>
        <taxon>Gammaproteobacteria</taxon>
        <taxon>Thiohalomonadales</taxon>
        <taxon>Thiohalomonadaceae</taxon>
        <taxon>Thiohalomonas</taxon>
    </lineage>
</organism>
<evidence type="ECO:0000313" key="3">
    <source>
        <dbReference type="Proteomes" id="UP000199648"/>
    </source>
</evidence>
<keyword evidence="1" id="KW-0732">Signal</keyword>
<proteinExistence type="predicted"/>
<gene>
    <name evidence="2" type="ORF">SAMN03097708_01941</name>
</gene>
<dbReference type="AlphaFoldDB" id="A0A1G5QE47"/>
<dbReference type="STRING" id="415747.SAMN03097708_01941"/>